<proteinExistence type="predicted"/>
<dbReference type="EMBL" id="FMSV02000543">
    <property type="protein sequence ID" value="SEH08112.1"/>
    <property type="molecule type" value="Genomic_DNA"/>
</dbReference>
<organism evidence="1 2">
    <name type="scientific">Candidatus Venteria ishoeyi</name>
    <dbReference type="NCBI Taxonomy" id="1899563"/>
    <lineage>
        <taxon>Bacteria</taxon>
        <taxon>Pseudomonadati</taxon>
        <taxon>Pseudomonadota</taxon>
        <taxon>Gammaproteobacteria</taxon>
        <taxon>Thiotrichales</taxon>
        <taxon>Thiotrichaceae</taxon>
        <taxon>Venteria</taxon>
    </lineage>
</organism>
<protein>
    <submittedName>
        <fullName evidence="1">Uncharacterized protein</fullName>
    </submittedName>
</protein>
<dbReference type="AlphaFoldDB" id="A0A1H6FDG3"/>
<reference evidence="1 2" key="1">
    <citation type="submission" date="2016-10" db="EMBL/GenBank/DDBJ databases">
        <authorList>
            <person name="de Groot N.N."/>
        </authorList>
    </citation>
    <scope>NUCLEOTIDE SEQUENCE [LARGE SCALE GENOMIC DNA]</scope>
    <source>
        <strain evidence="1">MBHS1</strain>
    </source>
</reference>
<evidence type="ECO:0000313" key="1">
    <source>
        <dbReference type="EMBL" id="SEH08112.1"/>
    </source>
</evidence>
<dbReference type="Proteomes" id="UP000236724">
    <property type="component" value="Unassembled WGS sequence"/>
</dbReference>
<evidence type="ECO:0000313" key="2">
    <source>
        <dbReference type="Proteomes" id="UP000236724"/>
    </source>
</evidence>
<gene>
    <name evidence="1" type="ORF">MBHS_04001</name>
</gene>
<sequence length="85" mass="10094">MYEFKEQFKAIRQALYDNFLLRADALFNLLDSLSGRQRAQSIVELSLESLYERQYSSLYDAVDCFFTAKNQMKQPKSVRKRLWNG</sequence>
<keyword evidence="2" id="KW-1185">Reference proteome</keyword>
<accession>A0A1H6FDG3</accession>
<name>A0A1H6FDG3_9GAMM</name>